<dbReference type="Pfam" id="PF22612">
    <property type="entry name" value="GH113"/>
    <property type="match status" value="1"/>
</dbReference>
<proteinExistence type="predicted"/>
<protein>
    <recommendedName>
        <fullName evidence="4">GTA TIM-barrel-like domain-containing protein</fullName>
    </recommendedName>
</protein>
<sequence length="357" mass="40906">MMSLKTNIGYQLLYSCLLLPPLLACSASKTNETLPSLDGEKHRGVCWVASPNPLLGGELAALSETGASHISQTPFGWQADIAAPELRWETHTDKMWWGESTTGLQATVDSAAELGLRSMLKPHLWVRGSWPGEIAMKTETDWQRWFHNYKEFILYYAQFAEANALPLLCVGTELEKTSHRENDWRAIIAAVREIYSGKLTYAANFTEYEKVRFWDALDYIGVQAYFPLAEGSDPDLAQLHRGWEKVLPTLDKVSRSFQKPILFTELGYCDTRDAAQEPWLWPNQRKNATLSQEIQARCYQAFFEAVWDKPWFQGVYFWKWYPRSRDRVPDFSPQNKLAQGVMKAFFREQAVPASGSR</sequence>
<dbReference type="Gene3D" id="3.20.20.80">
    <property type="entry name" value="Glycosidases"/>
    <property type="match status" value="1"/>
</dbReference>
<keyword evidence="3" id="KW-1185">Reference proteome</keyword>
<evidence type="ECO:0000256" key="1">
    <source>
        <dbReference type="SAM" id="SignalP"/>
    </source>
</evidence>
<dbReference type="RefSeq" id="WP_244891049.1">
    <property type="nucleotide sequence ID" value="NZ_FNZH01000001.1"/>
</dbReference>
<evidence type="ECO:0000313" key="2">
    <source>
        <dbReference type="EMBL" id="SEI81898.1"/>
    </source>
</evidence>
<accession>A0A1H6TPF3</accession>
<feature type="signal peptide" evidence="1">
    <location>
        <begin position="1"/>
        <end position="26"/>
    </location>
</feature>
<dbReference type="PROSITE" id="PS51257">
    <property type="entry name" value="PROKAR_LIPOPROTEIN"/>
    <property type="match status" value="1"/>
</dbReference>
<feature type="chain" id="PRO_5011587706" description="GTA TIM-barrel-like domain-containing protein" evidence="1">
    <location>
        <begin position="27"/>
        <end position="357"/>
    </location>
</feature>
<dbReference type="EMBL" id="FNZH01000001">
    <property type="protein sequence ID" value="SEI81898.1"/>
    <property type="molecule type" value="Genomic_DNA"/>
</dbReference>
<dbReference type="AlphaFoldDB" id="A0A1H6TPF3"/>
<dbReference type="InterPro" id="IPR055151">
    <property type="entry name" value="GH113"/>
</dbReference>
<keyword evidence="1" id="KW-0732">Signal</keyword>
<dbReference type="CDD" id="cd19608">
    <property type="entry name" value="GH113_mannanase-like"/>
    <property type="match status" value="1"/>
</dbReference>
<dbReference type="SUPFAM" id="SSF51445">
    <property type="entry name" value="(Trans)glycosidases"/>
    <property type="match status" value="1"/>
</dbReference>
<dbReference type="STRING" id="1416801.SAMN05192553_101411"/>
<dbReference type="InterPro" id="IPR017853">
    <property type="entry name" value="GH"/>
</dbReference>
<name>A0A1H6TPF3_9BACT</name>
<evidence type="ECO:0000313" key="3">
    <source>
        <dbReference type="Proteomes" id="UP000199403"/>
    </source>
</evidence>
<dbReference type="Proteomes" id="UP000199403">
    <property type="component" value="Unassembled WGS sequence"/>
</dbReference>
<gene>
    <name evidence="2" type="ORF">SAMN05192553_101411</name>
</gene>
<evidence type="ECO:0008006" key="4">
    <source>
        <dbReference type="Google" id="ProtNLM"/>
    </source>
</evidence>
<organism evidence="2 3">
    <name type="scientific">Cyclobacterium xiamenense</name>
    <dbReference type="NCBI Taxonomy" id="1297121"/>
    <lineage>
        <taxon>Bacteria</taxon>
        <taxon>Pseudomonadati</taxon>
        <taxon>Bacteroidota</taxon>
        <taxon>Cytophagia</taxon>
        <taxon>Cytophagales</taxon>
        <taxon>Cyclobacteriaceae</taxon>
        <taxon>Cyclobacterium</taxon>
    </lineage>
</organism>
<reference evidence="3" key="1">
    <citation type="submission" date="2016-10" db="EMBL/GenBank/DDBJ databases">
        <authorList>
            <person name="Varghese N."/>
            <person name="Submissions S."/>
        </authorList>
    </citation>
    <scope>NUCLEOTIDE SEQUENCE [LARGE SCALE GENOMIC DNA]</scope>
    <source>
        <strain evidence="3">IBRC-M 10761</strain>
    </source>
</reference>